<name>R2T578_9ENTE</name>
<dbReference type="EMBL" id="AJAR01000003">
    <property type="protein sequence ID" value="EOI00174.1"/>
    <property type="molecule type" value="Genomic_DNA"/>
</dbReference>
<dbReference type="PANTHER" id="PTHR12154">
    <property type="entry name" value="GLYCOSYL TRANSFERASE-RELATED"/>
    <property type="match status" value="1"/>
</dbReference>
<dbReference type="AlphaFoldDB" id="R2T578"/>
<dbReference type="GO" id="GO:0006488">
    <property type="term" value="P:dolichol-linked oligosaccharide biosynthetic process"/>
    <property type="evidence" value="ECO:0007669"/>
    <property type="project" value="InterPro"/>
</dbReference>
<organism evidence="7 9">
    <name type="scientific">Enterococcus haemoperoxidus ATCC BAA-382</name>
    <dbReference type="NCBI Taxonomy" id="1158608"/>
    <lineage>
        <taxon>Bacteria</taxon>
        <taxon>Bacillati</taxon>
        <taxon>Bacillota</taxon>
        <taxon>Bacilli</taxon>
        <taxon>Lactobacillales</taxon>
        <taxon>Enterococcaceae</taxon>
        <taxon>Enterococcus</taxon>
    </lineage>
</organism>
<evidence type="ECO:0000256" key="3">
    <source>
        <dbReference type="ARBA" id="ARBA00022824"/>
    </source>
</evidence>
<accession>R2T578</accession>
<evidence type="ECO:0000313" key="10">
    <source>
        <dbReference type="Proteomes" id="UP000014197"/>
    </source>
</evidence>
<sequence>MKNIDNETKKICLIASSGGHYDELLMLNKLGETFELYIVTEKTMYNYSSTDTYFLKQLNRKELFFIIKFLWNSILSIRIFFKEKPDIIISTGALSVIPTYLIGKIFGKKLIFIESFAKVSSPTLTGKLLYKFCDIFIIQWEELKKFYPNAICLGNIY</sequence>
<keyword evidence="10" id="KW-1185">Reference proteome</keyword>
<dbReference type="GO" id="GO:0004577">
    <property type="term" value="F:N-acetylglucosaminyldiphosphodolichol N-acetylglucosaminyltransferase activity"/>
    <property type="evidence" value="ECO:0007669"/>
    <property type="project" value="TreeGrafter"/>
</dbReference>
<reference evidence="8 10" key="2">
    <citation type="submission" date="2013-03" db="EMBL/GenBank/DDBJ databases">
        <title>The Genome Sequence of Enterococcus haemoperoxidus BAA-382 (PacBio/Illumina hybrid assembly).</title>
        <authorList>
            <consortium name="The Broad Institute Genomics Platform"/>
            <consortium name="The Broad Institute Genome Sequencing Center for Infectious Disease"/>
            <person name="Earl A."/>
            <person name="Russ C."/>
            <person name="Gilmore M."/>
            <person name="Surin D."/>
            <person name="Walker B."/>
            <person name="Young S."/>
            <person name="Zeng Q."/>
            <person name="Gargeya S."/>
            <person name="Fitzgerald M."/>
            <person name="Haas B."/>
            <person name="Abouelleil A."/>
            <person name="Allen A.W."/>
            <person name="Alvarado L."/>
            <person name="Arachchi H.M."/>
            <person name="Berlin A.M."/>
            <person name="Chapman S.B."/>
            <person name="Gainer-Dewar J."/>
            <person name="Goldberg J."/>
            <person name="Griggs A."/>
            <person name="Gujja S."/>
            <person name="Hansen M."/>
            <person name="Howarth C."/>
            <person name="Imamovic A."/>
            <person name="Ireland A."/>
            <person name="Larimer J."/>
            <person name="McCowan C."/>
            <person name="Murphy C."/>
            <person name="Pearson M."/>
            <person name="Poon T.W."/>
            <person name="Priest M."/>
            <person name="Roberts A."/>
            <person name="Saif S."/>
            <person name="Shea T."/>
            <person name="Sisk P."/>
            <person name="Sykes S."/>
            <person name="Wortman J."/>
            <person name="Nusbaum C."/>
            <person name="Birren B."/>
        </authorList>
    </citation>
    <scope>NUCLEOTIDE SEQUENCE [LARGE SCALE GENOMIC DNA]</scope>
    <source>
        <strain evidence="8 10">ATCC BAA-382</strain>
    </source>
</reference>
<proteinExistence type="predicted"/>
<comment type="caution">
    <text evidence="7">The sequence shown here is derived from an EMBL/GenBank/DDBJ whole genome shotgun (WGS) entry which is preliminary data.</text>
</comment>
<dbReference type="Proteomes" id="UP000013858">
    <property type="component" value="Unassembled WGS sequence"/>
</dbReference>
<protein>
    <recommendedName>
        <fullName evidence="11">Polysaccharide biosynthesis protein</fullName>
    </recommendedName>
</protein>
<dbReference type="RefSeq" id="WP_010760407.1">
    <property type="nucleotide sequence ID" value="NZ_KB946315.1"/>
</dbReference>
<dbReference type="NCBIfam" id="NF041549">
    <property type="entry name" value="PssD"/>
    <property type="match status" value="1"/>
</dbReference>
<evidence type="ECO:0000313" key="9">
    <source>
        <dbReference type="Proteomes" id="UP000013858"/>
    </source>
</evidence>
<comment type="subcellular location">
    <subcellularLocation>
        <location evidence="1">Endoplasmic reticulum membrane</location>
        <topology evidence="1">Single-pass membrane protein</topology>
    </subcellularLocation>
</comment>
<reference evidence="7 9" key="1">
    <citation type="submission" date="2013-02" db="EMBL/GenBank/DDBJ databases">
        <title>The Genome Sequence of Enterococcus haemoperoxidus BAA-382.</title>
        <authorList>
            <consortium name="The Broad Institute Genome Sequencing Platform"/>
            <consortium name="The Broad Institute Genome Sequencing Center for Infectious Disease"/>
            <person name="Earl A.M."/>
            <person name="Gilmore M.S."/>
            <person name="Lebreton F."/>
            <person name="Walker B."/>
            <person name="Young S.K."/>
            <person name="Zeng Q."/>
            <person name="Gargeya S."/>
            <person name="Fitzgerald M."/>
            <person name="Haas B."/>
            <person name="Abouelleil A."/>
            <person name="Alvarado L."/>
            <person name="Arachchi H.M."/>
            <person name="Berlin A.M."/>
            <person name="Chapman S.B."/>
            <person name="Dewar J."/>
            <person name="Goldberg J."/>
            <person name="Griggs A."/>
            <person name="Gujja S."/>
            <person name="Hansen M."/>
            <person name="Howarth C."/>
            <person name="Imamovic A."/>
            <person name="Larimer J."/>
            <person name="McCowan C."/>
            <person name="Murphy C."/>
            <person name="Neiman D."/>
            <person name="Pearson M."/>
            <person name="Priest M."/>
            <person name="Roberts A."/>
            <person name="Saif S."/>
            <person name="Shea T."/>
            <person name="Sisk P."/>
            <person name="Sykes S."/>
            <person name="Wortman J."/>
            <person name="Nusbaum C."/>
            <person name="Birren B."/>
        </authorList>
    </citation>
    <scope>NUCLEOTIDE SEQUENCE [LARGE SCALE GENOMIC DNA]</scope>
    <source>
        <strain evidence="7 9">ATCC BAA-382</strain>
    </source>
</reference>
<dbReference type="Gene3D" id="3.40.50.2000">
    <property type="entry name" value="Glycogen Phosphorylase B"/>
    <property type="match status" value="1"/>
</dbReference>
<dbReference type="eggNOG" id="COG0707">
    <property type="taxonomic scope" value="Bacteria"/>
</dbReference>
<feature type="transmembrane region" description="Helical" evidence="6">
    <location>
        <begin position="63"/>
        <end position="81"/>
    </location>
</feature>
<dbReference type="Proteomes" id="UP000014197">
    <property type="component" value="Unassembled WGS sequence"/>
</dbReference>
<dbReference type="STRING" id="155618.RV06_GL000996"/>
<evidence type="ECO:0000256" key="1">
    <source>
        <dbReference type="ARBA" id="ARBA00004389"/>
    </source>
</evidence>
<dbReference type="Pfam" id="PF08660">
    <property type="entry name" value="Alg14"/>
    <property type="match status" value="1"/>
</dbReference>
<dbReference type="PATRIC" id="fig|1158608.3.peg.174"/>
<evidence type="ECO:0008006" key="11">
    <source>
        <dbReference type="Google" id="ProtNLM"/>
    </source>
</evidence>
<feature type="transmembrane region" description="Helical" evidence="6">
    <location>
        <begin position="87"/>
        <end position="106"/>
    </location>
</feature>
<dbReference type="PANTHER" id="PTHR12154:SF4">
    <property type="entry name" value="UDP-N-ACETYLGLUCOSAMINE TRANSFERASE SUBUNIT ALG14 HOMOLOG"/>
    <property type="match status" value="1"/>
</dbReference>
<keyword evidence="5 6" id="KW-0472">Membrane</keyword>
<keyword evidence="4 6" id="KW-1133">Transmembrane helix</keyword>
<evidence type="ECO:0000256" key="6">
    <source>
        <dbReference type="SAM" id="Phobius"/>
    </source>
</evidence>
<evidence type="ECO:0000256" key="4">
    <source>
        <dbReference type="ARBA" id="ARBA00022989"/>
    </source>
</evidence>
<evidence type="ECO:0000256" key="2">
    <source>
        <dbReference type="ARBA" id="ARBA00022692"/>
    </source>
</evidence>
<evidence type="ECO:0000313" key="7">
    <source>
        <dbReference type="EMBL" id="EOI00174.1"/>
    </source>
</evidence>
<evidence type="ECO:0000256" key="5">
    <source>
        <dbReference type="ARBA" id="ARBA00023136"/>
    </source>
</evidence>
<evidence type="ECO:0000313" key="8">
    <source>
        <dbReference type="EMBL" id="EOT59588.1"/>
    </source>
</evidence>
<dbReference type="EMBL" id="ASVY01000003">
    <property type="protein sequence ID" value="EOT59588.1"/>
    <property type="molecule type" value="Genomic_DNA"/>
</dbReference>
<dbReference type="InterPro" id="IPR013969">
    <property type="entry name" value="Oligosacch_biosynth_Alg14"/>
</dbReference>
<gene>
    <name evidence="8" type="ORF">I583_02223</name>
    <name evidence="7" type="ORF">UAW_00188</name>
</gene>
<dbReference type="SUPFAM" id="SSF53756">
    <property type="entry name" value="UDP-Glycosyltransferase/glycogen phosphorylase"/>
    <property type="match status" value="1"/>
</dbReference>
<keyword evidence="2 6" id="KW-0812">Transmembrane</keyword>
<keyword evidence="3" id="KW-0256">Endoplasmic reticulum</keyword>